<proteinExistence type="predicted"/>
<comment type="caution">
    <text evidence="2">The sequence shown here is derived from an EMBL/GenBank/DDBJ whole genome shotgun (WGS) entry which is preliminary data.</text>
</comment>
<dbReference type="OrthoDB" id="10251371at2759"/>
<keyword evidence="3" id="KW-1185">Reference proteome</keyword>
<reference evidence="2" key="1">
    <citation type="submission" date="2015-04" db="EMBL/GenBank/DDBJ databases">
        <authorList>
            <consortium name="Pathogen Informatics"/>
        </authorList>
    </citation>
    <scope>NUCLEOTIDE SEQUENCE [LARGE SCALE GENOMIC DNA]</scope>
    <source>
        <strain evidence="2">8A</strain>
    </source>
</reference>
<dbReference type="CDD" id="cd22854">
    <property type="entry name" value="PfVFT1-like"/>
    <property type="match status" value="1"/>
</dbReference>
<evidence type="ECO:0000256" key="1">
    <source>
        <dbReference type="SAM" id="SignalP"/>
    </source>
</evidence>
<dbReference type="SMR" id="A0A1J1GMH5"/>
<name>A0A1J1GMH5_PLAGA</name>
<evidence type="ECO:0008006" key="4">
    <source>
        <dbReference type="Google" id="ProtNLM"/>
    </source>
</evidence>
<sequence>MKVFFKIVFLIFLTYIFQGFCNETNIKLHKSSRLMELYHAAVKVLISNGQIDALIKKHNVDYSPTESLDGISDIEQVDISSDINDVLSKILKNKEVKVGALKGKNWGSIGDYNEDPPTGFWPELMFLIWKTISKRIFDDENAIKVKYLFFVDVFNALNKNEIDITENYFLSLPSSTEEGLRNDTSKISQGLSLITHSNKIIVLKELNINNLNDLKSYISKNSNVKIACLTEANCKAVKDVFESGVKYVHKGFSSYSDLSESVLSKENLAGIVSGLPTDFNDPKLTIFDTLIKTSHSPFFR</sequence>
<protein>
    <recommendedName>
        <fullName evidence="4">Fam-a protein</fullName>
    </recommendedName>
</protein>
<dbReference type="Proteomes" id="UP000220797">
    <property type="component" value="Unassembled WGS sequence"/>
</dbReference>
<feature type="chain" id="PRO_5013085608" description="Fam-a protein" evidence="1">
    <location>
        <begin position="22"/>
        <end position="300"/>
    </location>
</feature>
<dbReference type="GeneID" id="39729878"/>
<feature type="signal peptide" evidence="1">
    <location>
        <begin position="1"/>
        <end position="21"/>
    </location>
</feature>
<dbReference type="RefSeq" id="XP_028526470.1">
    <property type="nucleotide sequence ID" value="XM_028674883.1"/>
</dbReference>
<evidence type="ECO:0000313" key="3">
    <source>
        <dbReference type="Proteomes" id="UP000220797"/>
    </source>
</evidence>
<accession>A0A1J1GMH5</accession>
<dbReference type="OMA" id="GFWPELM"/>
<keyword evidence="1" id="KW-0732">Signal</keyword>
<dbReference type="VEuPathDB" id="PlasmoDB:PGAL8A_00135300"/>
<dbReference type="InterPro" id="IPR049856">
    <property type="entry name" value="PfVFT1-like"/>
</dbReference>
<evidence type="ECO:0000313" key="2">
    <source>
        <dbReference type="EMBL" id="CRG93648.1"/>
    </source>
</evidence>
<gene>
    <name evidence="2" type="ORF">PGAL8A_00135300</name>
</gene>
<dbReference type="AlphaFoldDB" id="A0A1J1GMH5"/>
<dbReference type="EMBL" id="CVMV01000019">
    <property type="protein sequence ID" value="CRG93648.1"/>
    <property type="molecule type" value="Genomic_DNA"/>
</dbReference>
<organism evidence="2 3">
    <name type="scientific">Plasmodium gallinaceum</name>
    <dbReference type="NCBI Taxonomy" id="5849"/>
    <lineage>
        <taxon>Eukaryota</taxon>
        <taxon>Sar</taxon>
        <taxon>Alveolata</taxon>
        <taxon>Apicomplexa</taxon>
        <taxon>Aconoidasida</taxon>
        <taxon>Haemosporida</taxon>
        <taxon>Plasmodiidae</taxon>
        <taxon>Plasmodium</taxon>
        <taxon>Plasmodium (Haemamoeba)</taxon>
    </lineage>
</organism>